<proteinExistence type="predicted"/>
<protein>
    <submittedName>
        <fullName evidence="2">Uncharacterized protein</fullName>
    </submittedName>
</protein>
<sequence>MNHKPTPPPPVKRVLRPVPDHGVRIEPPKTKSEVQFVLPGTLPEPEVIRINTATVSQPFLEPDKLEQWK</sequence>
<accession>A0A2T3Z6M8</accession>
<gene>
    <name evidence="2" type="ORF">M441DRAFT_57997</name>
</gene>
<dbReference type="AlphaFoldDB" id="A0A2T3Z6M8"/>
<dbReference type="EMBL" id="KZ679262">
    <property type="protein sequence ID" value="PTB40473.1"/>
    <property type="molecule type" value="Genomic_DNA"/>
</dbReference>
<dbReference type="Proteomes" id="UP000240493">
    <property type="component" value="Unassembled WGS sequence"/>
</dbReference>
<feature type="region of interest" description="Disordered" evidence="1">
    <location>
        <begin position="1"/>
        <end position="26"/>
    </location>
</feature>
<evidence type="ECO:0000256" key="1">
    <source>
        <dbReference type="SAM" id="MobiDB-lite"/>
    </source>
</evidence>
<reference evidence="2 3" key="1">
    <citation type="submission" date="2016-07" db="EMBL/GenBank/DDBJ databases">
        <title>Multiple horizontal gene transfer events from other fungi enriched the ability of initially mycotrophic Trichoderma (Ascomycota) to feed on dead plant biomass.</title>
        <authorList>
            <consortium name="DOE Joint Genome Institute"/>
            <person name="Aerts A."/>
            <person name="Atanasova L."/>
            <person name="Chenthamara K."/>
            <person name="Zhang J."/>
            <person name="Grujic M."/>
            <person name="Henrissat B."/>
            <person name="Kuo A."/>
            <person name="Salamov A."/>
            <person name="Lipzen A."/>
            <person name="Labutti K."/>
            <person name="Barry K."/>
            <person name="Miao Y."/>
            <person name="Rahimi M.J."/>
            <person name="Shen Q."/>
            <person name="Grigoriev I.V."/>
            <person name="Kubicek C.P."/>
            <person name="Druzhinina I.S."/>
        </authorList>
    </citation>
    <scope>NUCLEOTIDE SEQUENCE [LARGE SCALE GENOMIC DNA]</scope>
    <source>
        <strain evidence="2 3">CBS 433.97</strain>
    </source>
</reference>
<name>A0A2T3Z6M8_TRIA4</name>
<organism evidence="2 3">
    <name type="scientific">Trichoderma asperellum (strain ATCC 204424 / CBS 433.97 / NBRC 101777)</name>
    <dbReference type="NCBI Taxonomy" id="1042311"/>
    <lineage>
        <taxon>Eukaryota</taxon>
        <taxon>Fungi</taxon>
        <taxon>Dikarya</taxon>
        <taxon>Ascomycota</taxon>
        <taxon>Pezizomycotina</taxon>
        <taxon>Sordariomycetes</taxon>
        <taxon>Hypocreomycetidae</taxon>
        <taxon>Hypocreales</taxon>
        <taxon>Hypocreaceae</taxon>
        <taxon>Trichoderma</taxon>
    </lineage>
</organism>
<evidence type="ECO:0000313" key="3">
    <source>
        <dbReference type="Proteomes" id="UP000240493"/>
    </source>
</evidence>
<keyword evidence="3" id="KW-1185">Reference proteome</keyword>
<feature type="compositionally biased region" description="Pro residues" evidence="1">
    <location>
        <begin position="1"/>
        <end position="11"/>
    </location>
</feature>
<dbReference type="OrthoDB" id="3513895at2759"/>
<evidence type="ECO:0000313" key="2">
    <source>
        <dbReference type="EMBL" id="PTB40473.1"/>
    </source>
</evidence>